<keyword evidence="2" id="KW-1185">Reference proteome</keyword>
<evidence type="ECO:0000313" key="2">
    <source>
        <dbReference type="Proteomes" id="UP000814033"/>
    </source>
</evidence>
<dbReference type="EMBL" id="MU276100">
    <property type="protein sequence ID" value="KAI0041812.1"/>
    <property type="molecule type" value="Genomic_DNA"/>
</dbReference>
<protein>
    <submittedName>
        <fullName evidence="1">Uncharacterized protein</fullName>
    </submittedName>
</protein>
<evidence type="ECO:0000313" key="1">
    <source>
        <dbReference type="EMBL" id="KAI0041812.1"/>
    </source>
</evidence>
<proteinExistence type="predicted"/>
<sequence>MVVVRVQGAPHLVYPHDWREKDLVLFHNRGVTHSIVGNLTPDQVRIYHQCNLAASSEPAGPSADDVATWA</sequence>
<accession>A0ACB8RCW6</accession>
<reference evidence="1" key="1">
    <citation type="submission" date="2021-02" db="EMBL/GenBank/DDBJ databases">
        <authorList>
            <consortium name="DOE Joint Genome Institute"/>
            <person name="Ahrendt S."/>
            <person name="Looney B.P."/>
            <person name="Miyauchi S."/>
            <person name="Morin E."/>
            <person name="Drula E."/>
            <person name="Courty P.E."/>
            <person name="Chicoki N."/>
            <person name="Fauchery L."/>
            <person name="Kohler A."/>
            <person name="Kuo A."/>
            <person name="Labutti K."/>
            <person name="Pangilinan J."/>
            <person name="Lipzen A."/>
            <person name="Riley R."/>
            <person name="Andreopoulos W."/>
            <person name="He G."/>
            <person name="Johnson J."/>
            <person name="Barry K.W."/>
            <person name="Grigoriev I.V."/>
            <person name="Nagy L."/>
            <person name="Hibbett D."/>
            <person name="Henrissat B."/>
            <person name="Matheny P.B."/>
            <person name="Labbe J."/>
            <person name="Martin F."/>
        </authorList>
    </citation>
    <scope>NUCLEOTIDE SEQUENCE</scope>
    <source>
        <strain evidence="1">FP105234-sp</strain>
    </source>
</reference>
<comment type="caution">
    <text evidence="1">The sequence shown here is derived from an EMBL/GenBank/DDBJ whole genome shotgun (WGS) entry which is preliminary data.</text>
</comment>
<organism evidence="1 2">
    <name type="scientific">Auriscalpium vulgare</name>
    <dbReference type="NCBI Taxonomy" id="40419"/>
    <lineage>
        <taxon>Eukaryota</taxon>
        <taxon>Fungi</taxon>
        <taxon>Dikarya</taxon>
        <taxon>Basidiomycota</taxon>
        <taxon>Agaricomycotina</taxon>
        <taxon>Agaricomycetes</taxon>
        <taxon>Russulales</taxon>
        <taxon>Auriscalpiaceae</taxon>
        <taxon>Auriscalpium</taxon>
    </lineage>
</organism>
<reference evidence="1" key="2">
    <citation type="journal article" date="2022" name="New Phytol.">
        <title>Evolutionary transition to the ectomycorrhizal habit in the genomes of a hyperdiverse lineage of mushroom-forming fungi.</title>
        <authorList>
            <person name="Looney B."/>
            <person name="Miyauchi S."/>
            <person name="Morin E."/>
            <person name="Drula E."/>
            <person name="Courty P.E."/>
            <person name="Kohler A."/>
            <person name="Kuo A."/>
            <person name="LaButti K."/>
            <person name="Pangilinan J."/>
            <person name="Lipzen A."/>
            <person name="Riley R."/>
            <person name="Andreopoulos W."/>
            <person name="He G."/>
            <person name="Johnson J."/>
            <person name="Nolan M."/>
            <person name="Tritt A."/>
            <person name="Barry K.W."/>
            <person name="Grigoriev I.V."/>
            <person name="Nagy L.G."/>
            <person name="Hibbett D."/>
            <person name="Henrissat B."/>
            <person name="Matheny P.B."/>
            <person name="Labbe J."/>
            <person name="Martin F.M."/>
        </authorList>
    </citation>
    <scope>NUCLEOTIDE SEQUENCE</scope>
    <source>
        <strain evidence="1">FP105234-sp</strain>
    </source>
</reference>
<gene>
    <name evidence="1" type="ORF">FA95DRAFT_1610709</name>
</gene>
<name>A0ACB8RCW6_9AGAM</name>
<dbReference type="Proteomes" id="UP000814033">
    <property type="component" value="Unassembled WGS sequence"/>
</dbReference>